<keyword evidence="3" id="KW-1185">Reference proteome</keyword>
<evidence type="ECO:0000313" key="3">
    <source>
        <dbReference type="Proteomes" id="UP000240418"/>
    </source>
</evidence>
<dbReference type="Proteomes" id="UP000240418">
    <property type="component" value="Unassembled WGS sequence"/>
</dbReference>
<dbReference type="EMBL" id="PYGJ01000016">
    <property type="protein sequence ID" value="PSL17616.1"/>
    <property type="molecule type" value="Genomic_DNA"/>
</dbReference>
<comment type="caution">
    <text evidence="2">The sequence shown here is derived from an EMBL/GenBank/DDBJ whole genome shotgun (WGS) entry which is preliminary data.</text>
</comment>
<gene>
    <name evidence="2" type="ORF">CLV88_11663</name>
</gene>
<proteinExistence type="predicted"/>
<feature type="domain" description="Glycosyltransferase 2-like" evidence="1">
    <location>
        <begin position="13"/>
        <end position="115"/>
    </location>
</feature>
<dbReference type="Gene3D" id="3.90.550.10">
    <property type="entry name" value="Spore Coat Polysaccharide Biosynthesis Protein SpsA, Chain A"/>
    <property type="match status" value="1"/>
</dbReference>
<dbReference type="CDD" id="cd00761">
    <property type="entry name" value="Glyco_tranf_GTA_type"/>
    <property type="match status" value="1"/>
</dbReference>
<accession>A0A2P8F7C2</accession>
<dbReference type="InterPro" id="IPR001173">
    <property type="entry name" value="Glyco_trans_2-like"/>
</dbReference>
<dbReference type="Pfam" id="PF00535">
    <property type="entry name" value="Glycos_transf_2"/>
    <property type="match status" value="1"/>
</dbReference>
<dbReference type="AlphaFoldDB" id="A0A2P8F7C2"/>
<protein>
    <submittedName>
        <fullName evidence="2">Glycosyltransferase involved in cell wall biosynthesis</fullName>
    </submittedName>
</protein>
<dbReference type="SUPFAM" id="SSF53448">
    <property type="entry name" value="Nucleotide-diphospho-sugar transferases"/>
    <property type="match status" value="1"/>
</dbReference>
<organism evidence="2 3">
    <name type="scientific">Shimia abyssi</name>
    <dbReference type="NCBI Taxonomy" id="1662395"/>
    <lineage>
        <taxon>Bacteria</taxon>
        <taxon>Pseudomonadati</taxon>
        <taxon>Pseudomonadota</taxon>
        <taxon>Alphaproteobacteria</taxon>
        <taxon>Rhodobacterales</taxon>
        <taxon>Roseobacteraceae</taxon>
    </lineage>
</organism>
<evidence type="ECO:0000259" key="1">
    <source>
        <dbReference type="Pfam" id="PF00535"/>
    </source>
</evidence>
<name>A0A2P8F7C2_9RHOB</name>
<reference evidence="2 3" key="1">
    <citation type="submission" date="2018-03" db="EMBL/GenBank/DDBJ databases">
        <title>Genomic Encyclopedia of Archaeal and Bacterial Type Strains, Phase II (KMG-II): from individual species to whole genera.</title>
        <authorList>
            <person name="Goeker M."/>
        </authorList>
    </citation>
    <scope>NUCLEOTIDE SEQUENCE [LARGE SCALE GENOMIC DNA]</scope>
    <source>
        <strain evidence="2 3">DSM 100673</strain>
    </source>
</reference>
<evidence type="ECO:0000313" key="2">
    <source>
        <dbReference type="EMBL" id="PSL17616.1"/>
    </source>
</evidence>
<keyword evidence="2" id="KW-0808">Transferase</keyword>
<sequence>MVDLSIGLLAHGESILLGPTLRSVERALAVVEENGVSFELLMGLDNCTDQTRAFVSQPRFDAWERINFSFADQGQARNALAERATGRFMAFLDADDLYSENWLSEALLFLQKADDQGARNIARPELNWLFDAGKSVLVVPSQNDPLYLPEYLLVSNPFDALCMAPRQVWLDHPYANRAVADGYAYEDWQWAIETTAAGWTHVTIRDTIIFKRRRDISQTVLASGAKVHIRQVAGTAIDEGSLLDHNYYSRIIKRNR</sequence>
<dbReference type="GO" id="GO:0016740">
    <property type="term" value="F:transferase activity"/>
    <property type="evidence" value="ECO:0007669"/>
    <property type="project" value="UniProtKB-KW"/>
</dbReference>
<dbReference type="RefSeq" id="WP_165798946.1">
    <property type="nucleotide sequence ID" value="NZ_PYGJ01000016.1"/>
</dbReference>
<dbReference type="InterPro" id="IPR029044">
    <property type="entry name" value="Nucleotide-diphossugar_trans"/>
</dbReference>